<dbReference type="InterPro" id="IPR050389">
    <property type="entry name" value="LysR-type_TF"/>
</dbReference>
<dbReference type="OrthoDB" id="5495633at2"/>
<reference evidence="6 7" key="1">
    <citation type="submission" date="2018-07" db="EMBL/GenBank/DDBJ databases">
        <title>Genomic Encyclopedia of Type Strains, Phase IV (KMG-IV): sequencing the most valuable type-strain genomes for metagenomic binning, comparative biology and taxonomic classification.</title>
        <authorList>
            <person name="Goeker M."/>
        </authorList>
    </citation>
    <scope>NUCLEOTIDE SEQUENCE [LARGE SCALE GENOMIC DNA]</scope>
    <source>
        <strain evidence="6 7">DSM 21352</strain>
    </source>
</reference>
<gene>
    <name evidence="6" type="ORF">DFR41_10145</name>
</gene>
<dbReference type="PROSITE" id="PS50931">
    <property type="entry name" value="HTH_LYSR"/>
    <property type="match status" value="1"/>
</dbReference>
<evidence type="ECO:0000256" key="2">
    <source>
        <dbReference type="ARBA" id="ARBA00023015"/>
    </source>
</evidence>
<dbReference type="SUPFAM" id="SSF46785">
    <property type="entry name" value="Winged helix' DNA-binding domain"/>
    <property type="match status" value="1"/>
</dbReference>
<proteinExistence type="inferred from homology"/>
<name>A0A370FLY9_9BURK</name>
<dbReference type="InterPro" id="IPR000847">
    <property type="entry name" value="LysR_HTH_N"/>
</dbReference>
<dbReference type="GO" id="GO:0003700">
    <property type="term" value="F:DNA-binding transcription factor activity"/>
    <property type="evidence" value="ECO:0007669"/>
    <property type="project" value="InterPro"/>
</dbReference>
<dbReference type="Pfam" id="PF03466">
    <property type="entry name" value="LysR_substrate"/>
    <property type="match status" value="1"/>
</dbReference>
<keyword evidence="4" id="KW-0804">Transcription</keyword>
<organism evidence="6 7">
    <name type="scientific">Pseudacidovorax intermedius</name>
    <dbReference type="NCBI Taxonomy" id="433924"/>
    <lineage>
        <taxon>Bacteria</taxon>
        <taxon>Pseudomonadati</taxon>
        <taxon>Pseudomonadota</taxon>
        <taxon>Betaproteobacteria</taxon>
        <taxon>Burkholderiales</taxon>
        <taxon>Comamonadaceae</taxon>
        <taxon>Pseudacidovorax</taxon>
    </lineage>
</organism>
<evidence type="ECO:0000313" key="6">
    <source>
        <dbReference type="EMBL" id="RDI28293.1"/>
    </source>
</evidence>
<dbReference type="InterPro" id="IPR005119">
    <property type="entry name" value="LysR_subst-bd"/>
</dbReference>
<dbReference type="Pfam" id="PF00126">
    <property type="entry name" value="HTH_1"/>
    <property type="match status" value="1"/>
</dbReference>
<feature type="domain" description="HTH lysR-type" evidence="5">
    <location>
        <begin position="6"/>
        <end position="63"/>
    </location>
</feature>
<dbReference type="InterPro" id="IPR036388">
    <property type="entry name" value="WH-like_DNA-bd_sf"/>
</dbReference>
<dbReference type="Gene3D" id="3.40.190.10">
    <property type="entry name" value="Periplasmic binding protein-like II"/>
    <property type="match status" value="2"/>
</dbReference>
<dbReference type="RefSeq" id="WP_017761282.1">
    <property type="nucleotide sequence ID" value="NZ_QQAV01000001.1"/>
</dbReference>
<comment type="caution">
    <text evidence="6">The sequence shown here is derived from an EMBL/GenBank/DDBJ whole genome shotgun (WGS) entry which is preliminary data.</text>
</comment>
<dbReference type="GO" id="GO:0003677">
    <property type="term" value="F:DNA binding"/>
    <property type="evidence" value="ECO:0007669"/>
    <property type="project" value="UniProtKB-KW"/>
</dbReference>
<dbReference type="Gene3D" id="1.10.10.10">
    <property type="entry name" value="Winged helix-like DNA-binding domain superfamily/Winged helix DNA-binding domain"/>
    <property type="match status" value="1"/>
</dbReference>
<evidence type="ECO:0000313" key="7">
    <source>
        <dbReference type="Proteomes" id="UP000255265"/>
    </source>
</evidence>
<sequence length="310" mass="34644">MRINRLDLNLLACLDALLAHRNVSRAAKQMHLSQPATSAALARLRDYFQDPLLLREGRHYALTPFAESLIDPVRDILSRAQALTQLRPETDPLRMERNITIVASDYVFSTVLVPLFRMAETTAPRLTFAVRPVSGYDSPELENQHVDLVLLGASAVASHHPSELLLSDSFCCIAWAENPLIGRTLSLKAFQKMGHVVPLLGDGRLPTLDQVAYEMQGVVRRIAMRVPTFSAVAECVVGTSHIATIPKSFAKGLLKTLPLRMMTCPIHIPPVRIAMQWHRHQADDPVLRWVRRNLQDVAVQQGFLRPHSPS</sequence>
<keyword evidence="7" id="KW-1185">Reference proteome</keyword>
<protein>
    <submittedName>
        <fullName evidence="6">LysR family transcriptional regulator</fullName>
    </submittedName>
</protein>
<dbReference type="AlphaFoldDB" id="A0A370FLY9"/>
<keyword evidence="3" id="KW-0238">DNA-binding</keyword>
<keyword evidence="2" id="KW-0805">Transcription regulation</keyword>
<dbReference type="EMBL" id="QQAV01000001">
    <property type="protein sequence ID" value="RDI28293.1"/>
    <property type="molecule type" value="Genomic_DNA"/>
</dbReference>
<dbReference type="PANTHER" id="PTHR30118:SF6">
    <property type="entry name" value="HTH-TYPE TRANSCRIPTIONAL REGULATOR LEUO"/>
    <property type="match status" value="1"/>
</dbReference>
<dbReference type="PANTHER" id="PTHR30118">
    <property type="entry name" value="HTH-TYPE TRANSCRIPTIONAL REGULATOR LEUO-RELATED"/>
    <property type="match status" value="1"/>
</dbReference>
<evidence type="ECO:0000256" key="4">
    <source>
        <dbReference type="ARBA" id="ARBA00023163"/>
    </source>
</evidence>
<evidence type="ECO:0000259" key="5">
    <source>
        <dbReference type="PROSITE" id="PS50931"/>
    </source>
</evidence>
<comment type="similarity">
    <text evidence="1">Belongs to the LysR transcriptional regulatory family.</text>
</comment>
<dbReference type="InterPro" id="IPR036390">
    <property type="entry name" value="WH_DNA-bd_sf"/>
</dbReference>
<dbReference type="Proteomes" id="UP000255265">
    <property type="component" value="Unassembled WGS sequence"/>
</dbReference>
<dbReference type="PRINTS" id="PR00039">
    <property type="entry name" value="HTHLYSR"/>
</dbReference>
<accession>A0A370FLY9</accession>
<evidence type="ECO:0000256" key="3">
    <source>
        <dbReference type="ARBA" id="ARBA00023125"/>
    </source>
</evidence>
<dbReference type="SUPFAM" id="SSF53850">
    <property type="entry name" value="Periplasmic binding protein-like II"/>
    <property type="match status" value="1"/>
</dbReference>
<evidence type="ECO:0000256" key="1">
    <source>
        <dbReference type="ARBA" id="ARBA00009437"/>
    </source>
</evidence>